<keyword evidence="4" id="KW-0328">Glycosyltransferase</keyword>
<keyword evidence="2" id="KW-0472">Membrane</keyword>
<dbReference type="EC" id="2.4.-.-" evidence="4"/>
<feature type="transmembrane region" description="Helical" evidence="2">
    <location>
        <begin position="282"/>
        <end position="300"/>
    </location>
</feature>
<keyword evidence="2" id="KW-0812">Transmembrane</keyword>
<evidence type="ECO:0000256" key="2">
    <source>
        <dbReference type="SAM" id="Phobius"/>
    </source>
</evidence>
<dbReference type="Pfam" id="PF13231">
    <property type="entry name" value="PMT_2"/>
    <property type="match status" value="1"/>
</dbReference>
<feature type="transmembrane region" description="Helical" evidence="2">
    <location>
        <begin position="343"/>
        <end position="363"/>
    </location>
</feature>
<feature type="transmembrane region" description="Helical" evidence="2">
    <location>
        <begin position="34"/>
        <end position="55"/>
    </location>
</feature>
<feature type="transmembrane region" description="Helical" evidence="2">
    <location>
        <begin position="157"/>
        <end position="176"/>
    </location>
</feature>
<evidence type="ECO:0000256" key="1">
    <source>
        <dbReference type="SAM" id="MobiDB-lite"/>
    </source>
</evidence>
<dbReference type="GO" id="GO:0016757">
    <property type="term" value="F:glycosyltransferase activity"/>
    <property type="evidence" value="ECO:0007669"/>
    <property type="project" value="UniProtKB-KW"/>
</dbReference>
<keyword evidence="5" id="KW-1185">Reference proteome</keyword>
<feature type="transmembrane region" description="Helical" evidence="2">
    <location>
        <begin position="312"/>
        <end position="331"/>
    </location>
</feature>
<feature type="domain" description="Glycosyltransferase RgtA/B/C/D-like" evidence="3">
    <location>
        <begin position="104"/>
        <end position="239"/>
    </location>
</feature>
<keyword evidence="4" id="KW-0808">Transferase</keyword>
<feature type="transmembrane region" description="Helical" evidence="2">
    <location>
        <begin position="104"/>
        <end position="126"/>
    </location>
</feature>
<feature type="transmembrane region" description="Helical" evidence="2">
    <location>
        <begin position="375"/>
        <end position="397"/>
    </location>
</feature>
<dbReference type="EMBL" id="CP137080">
    <property type="protein sequence ID" value="WOQ69834.1"/>
    <property type="molecule type" value="Genomic_DNA"/>
</dbReference>
<reference evidence="4 5" key="1">
    <citation type="submission" date="2023-10" db="EMBL/GenBank/DDBJ databases">
        <title>Y20.</title>
        <authorList>
            <person name="Zhang G."/>
            <person name="Ding Y."/>
        </authorList>
    </citation>
    <scope>NUCLEOTIDE SEQUENCE [LARGE SCALE GENOMIC DNA]</scope>
    <source>
        <strain evidence="4 5">Y20</strain>
    </source>
</reference>
<feature type="compositionally biased region" description="Low complexity" evidence="1">
    <location>
        <begin position="11"/>
        <end position="24"/>
    </location>
</feature>
<accession>A0AAU0MI41</accession>
<dbReference type="AlphaFoldDB" id="A0AAU0MI41"/>
<proteinExistence type="predicted"/>
<sequence>MVQRLRPRGPSPLSSRTAAPATARSTDRWSARGIASVALPGALVLILATVIATRTPLWRDEIASLSFAQLPLPDLLSAVGHVDAVLAPYYLLSSAGQAVLPGAVGLRLPSVLAAALTATVVAVIARRWWGDAAALAAGIMVGLNPLSLQLAATGRPYALATLFVALALLAMTTATGPRGAPRRDVLPWAGYAAAVAAAGLMHLFALLALPAFAVLAASRRVLGRWLLASAAAVTVVVPVALLAASQSAQVAWIPRPDPRSAAGTLASTLTYRREGAFERPELVAVAILLVVGVVTVTLTLRMPRPARARELALLACSLTLACGPWAILLAISVTATPYLRTTYLAPGVIGWGLLVGAAAARLGTWQSGRSAVRRAVAIIVVAAPVVSAAAFSAPVLAQEWRVDDFPGLAQRLSGEVAAGDTMLVVQLYNEVGVASGVARAGGDEGWVSALQSDLTTGTQPVISVRRVDSADPLHTTAKEDGDTERAWVIYTRGAFTPGEARRALADSGCGDAMLGPEESFGILRLIPARCP</sequence>
<dbReference type="InterPro" id="IPR038731">
    <property type="entry name" value="RgtA/B/C-like"/>
</dbReference>
<dbReference type="Proteomes" id="UP001329313">
    <property type="component" value="Chromosome"/>
</dbReference>
<protein>
    <submittedName>
        <fullName evidence="4">Glycosyltransferase family 39 protein</fullName>
        <ecNumber evidence="4">2.4.-.-</ecNumber>
    </submittedName>
</protein>
<feature type="region of interest" description="Disordered" evidence="1">
    <location>
        <begin position="1"/>
        <end position="24"/>
    </location>
</feature>
<dbReference type="KEGG" id="mliy:RYJ27_00875"/>
<name>A0AAU0MI41_9MICO</name>
<dbReference type="RefSeq" id="WP_330170928.1">
    <property type="nucleotide sequence ID" value="NZ_CP137080.1"/>
</dbReference>
<gene>
    <name evidence="4" type="ORF">RYJ27_00875</name>
</gene>
<organism evidence="4 5">
    <name type="scientific">Microbacterium limosum</name>
    <dbReference type="NCBI Taxonomy" id="3079935"/>
    <lineage>
        <taxon>Bacteria</taxon>
        <taxon>Bacillati</taxon>
        <taxon>Actinomycetota</taxon>
        <taxon>Actinomycetes</taxon>
        <taxon>Micrococcales</taxon>
        <taxon>Microbacteriaceae</taxon>
        <taxon>Microbacterium</taxon>
    </lineage>
</organism>
<evidence type="ECO:0000313" key="5">
    <source>
        <dbReference type="Proteomes" id="UP001329313"/>
    </source>
</evidence>
<keyword evidence="2" id="KW-1133">Transmembrane helix</keyword>
<evidence type="ECO:0000313" key="4">
    <source>
        <dbReference type="EMBL" id="WOQ69834.1"/>
    </source>
</evidence>
<feature type="transmembrane region" description="Helical" evidence="2">
    <location>
        <begin position="225"/>
        <end position="244"/>
    </location>
</feature>
<feature type="transmembrane region" description="Helical" evidence="2">
    <location>
        <begin position="188"/>
        <end position="213"/>
    </location>
</feature>
<evidence type="ECO:0000259" key="3">
    <source>
        <dbReference type="Pfam" id="PF13231"/>
    </source>
</evidence>